<dbReference type="STRING" id="1560201.NG42_02705"/>
<feature type="transmembrane region" description="Helical" evidence="6">
    <location>
        <begin position="203"/>
        <end position="227"/>
    </location>
</feature>
<feature type="transmembrane region" description="Helical" evidence="6">
    <location>
        <begin position="383"/>
        <end position="400"/>
    </location>
</feature>
<keyword evidence="2" id="KW-1003">Cell membrane</keyword>
<comment type="subcellular location">
    <subcellularLocation>
        <location evidence="1">Cell membrane</location>
        <topology evidence="1">Multi-pass membrane protein</topology>
    </subcellularLocation>
</comment>
<feature type="transmembrane region" description="Helical" evidence="6">
    <location>
        <begin position="112"/>
        <end position="132"/>
    </location>
</feature>
<feature type="transmembrane region" description="Helical" evidence="6">
    <location>
        <begin position="47"/>
        <end position="68"/>
    </location>
</feature>
<evidence type="ECO:0000256" key="6">
    <source>
        <dbReference type="SAM" id="Phobius"/>
    </source>
</evidence>
<evidence type="ECO:0000256" key="5">
    <source>
        <dbReference type="ARBA" id="ARBA00023136"/>
    </source>
</evidence>
<dbReference type="PATRIC" id="fig|1560201.3.peg.582"/>
<dbReference type="Pfam" id="PF01943">
    <property type="entry name" value="Polysacc_synt"/>
    <property type="match status" value="1"/>
</dbReference>
<dbReference type="OrthoDB" id="103403at2"/>
<dbReference type="EMBL" id="JRXF01000038">
    <property type="protein sequence ID" value="KOC89210.1"/>
    <property type="molecule type" value="Genomic_DNA"/>
</dbReference>
<evidence type="ECO:0000256" key="1">
    <source>
        <dbReference type="ARBA" id="ARBA00004651"/>
    </source>
</evidence>
<evidence type="ECO:0000256" key="2">
    <source>
        <dbReference type="ARBA" id="ARBA00022475"/>
    </source>
</evidence>
<dbReference type="CDD" id="cd13128">
    <property type="entry name" value="MATE_Wzx_like"/>
    <property type="match status" value="1"/>
</dbReference>
<feature type="transmembrane region" description="Helical" evidence="6">
    <location>
        <begin position="325"/>
        <end position="346"/>
    </location>
</feature>
<comment type="caution">
    <text evidence="7">The sequence shown here is derived from an EMBL/GenBank/DDBJ whole genome shotgun (WGS) entry which is preliminary data.</text>
</comment>
<dbReference type="PANTHER" id="PTHR30250">
    <property type="entry name" value="PST FAMILY PREDICTED COLANIC ACID TRANSPORTER"/>
    <property type="match status" value="1"/>
</dbReference>
<dbReference type="PANTHER" id="PTHR30250:SF11">
    <property type="entry name" value="O-ANTIGEN TRANSPORTER-RELATED"/>
    <property type="match status" value="1"/>
</dbReference>
<dbReference type="GO" id="GO:0005886">
    <property type="term" value="C:plasma membrane"/>
    <property type="evidence" value="ECO:0007669"/>
    <property type="project" value="UniProtKB-SubCell"/>
</dbReference>
<keyword evidence="5 6" id="KW-0472">Membrane</keyword>
<accession>A0A0L7T1N8</accession>
<keyword evidence="3 6" id="KW-0812">Transmembrane</keyword>
<evidence type="ECO:0000313" key="9">
    <source>
        <dbReference type="Proteomes" id="UP000036851"/>
    </source>
</evidence>
<dbReference type="Proteomes" id="UP000036851">
    <property type="component" value="Unassembled WGS sequence"/>
</dbReference>
<feature type="transmembrane region" description="Helical" evidence="6">
    <location>
        <begin position="144"/>
        <end position="163"/>
    </location>
</feature>
<evidence type="ECO:0000256" key="3">
    <source>
        <dbReference type="ARBA" id="ARBA00022692"/>
    </source>
</evidence>
<evidence type="ECO:0000256" key="4">
    <source>
        <dbReference type="ARBA" id="ARBA00022989"/>
    </source>
</evidence>
<sequence length="436" mass="50027">MKKYLFNLIWMLADRLLMLVFQLYIFVSIKRLYDLETLGGWSTINNLSQLLMSLFMLGIDVVVVKRIVESKERAGVEIGSAITIQFFGAIAYSLFFWLIIKAFYQDIAHVNTYFIVFVIANFFSIFSKTIFWHYSALVESKFRAITIMLSMVFGFGFSFFANLQWPELIFFSFAFYYFVQFLVAVVIYFFCFDKRVLWSYDKAITKSYLIVGAKLIISTLSVAIFVQVDSLMLEKFSGVKEVGVFNAALKISTIWFFMAGVIASAFFPKIIQLKSRKSDCLFLLQWMITLVIYLTLFASIFITFFGGDILQILYGEPMVASAKVLSIHIWSSLFVFMGAFSSKWLYANDEINLDIYKTVVAAVFNVALNLLVIPAYGAVGASVVSLASYFIANFLFFLFIRRVRSIFVLQCKALLAVFNPLGVIRDYRKIKCLFQS</sequence>
<feature type="transmembrane region" description="Helical" evidence="6">
    <location>
        <begin position="169"/>
        <end position="191"/>
    </location>
</feature>
<dbReference type="Proteomes" id="UP000037088">
    <property type="component" value="Unassembled WGS sequence"/>
</dbReference>
<evidence type="ECO:0000313" key="10">
    <source>
        <dbReference type="Proteomes" id="UP000037088"/>
    </source>
</evidence>
<dbReference type="InterPro" id="IPR050833">
    <property type="entry name" value="Poly_Biosynth_Transport"/>
</dbReference>
<evidence type="ECO:0000313" key="7">
    <source>
        <dbReference type="EMBL" id="KOC89210.1"/>
    </source>
</evidence>
<feature type="transmembrane region" description="Helical" evidence="6">
    <location>
        <begin position="80"/>
        <end position="100"/>
    </location>
</feature>
<feature type="transmembrane region" description="Helical" evidence="6">
    <location>
        <begin position="280"/>
        <end position="305"/>
    </location>
</feature>
<evidence type="ECO:0000313" key="8">
    <source>
        <dbReference type="EMBL" id="KOC92132.1"/>
    </source>
</evidence>
<gene>
    <name evidence="8" type="ORF">NG42_02705</name>
    <name evidence="7" type="ORF">NG43_19050</name>
</gene>
<keyword evidence="10" id="KW-1185">Reference proteome</keyword>
<proteinExistence type="predicted"/>
<keyword evidence="4 6" id="KW-1133">Transmembrane helix</keyword>
<dbReference type="AlphaFoldDB" id="A0A0L7T1N8"/>
<dbReference type="RefSeq" id="WP_052897555.1">
    <property type="nucleotide sequence ID" value="NZ_JRXE01000003.1"/>
</dbReference>
<protein>
    <submittedName>
        <fullName evidence="7">Uncharacterized protein</fullName>
    </submittedName>
</protein>
<organism evidence="7 9">
    <name type="scientific">Winslowiella iniecta</name>
    <dbReference type="NCBI Taxonomy" id="1560201"/>
    <lineage>
        <taxon>Bacteria</taxon>
        <taxon>Pseudomonadati</taxon>
        <taxon>Pseudomonadota</taxon>
        <taxon>Gammaproteobacteria</taxon>
        <taxon>Enterobacterales</taxon>
        <taxon>Erwiniaceae</taxon>
        <taxon>Winslowiella</taxon>
    </lineage>
</organism>
<dbReference type="EMBL" id="JRXE01000003">
    <property type="protein sequence ID" value="KOC92132.1"/>
    <property type="molecule type" value="Genomic_DNA"/>
</dbReference>
<feature type="transmembrane region" description="Helical" evidence="6">
    <location>
        <begin position="247"/>
        <end position="268"/>
    </location>
</feature>
<feature type="transmembrane region" description="Helical" evidence="6">
    <location>
        <begin position="358"/>
        <end position="377"/>
    </location>
</feature>
<reference evidence="9 10" key="1">
    <citation type="journal article" date="2015" name="Int. J. Syst. Evol. Microbiol.">
        <title>Erwinia iniecta sp. nov., isolated from Russian wheat aphids (Diuraphis noxia).</title>
        <authorList>
            <person name="Campillo T."/>
            <person name="Luna E."/>
            <person name="Portier P."/>
            <person name="Fischer-Le Saux M."/>
            <person name="Lapitan N."/>
            <person name="Tisserat N.A."/>
            <person name="Leach J.E."/>
        </authorList>
    </citation>
    <scope>NUCLEOTIDE SEQUENCE [LARGE SCALE GENOMIC DNA]</scope>
    <source>
        <strain evidence="8 10">B120</strain>
        <strain evidence="7 9">B149</strain>
    </source>
</reference>
<dbReference type="InterPro" id="IPR002797">
    <property type="entry name" value="Polysacc_synth"/>
</dbReference>
<feature type="transmembrane region" description="Helical" evidence="6">
    <location>
        <begin position="7"/>
        <end position="27"/>
    </location>
</feature>
<name>A0A0L7T1N8_9GAMM</name>